<dbReference type="InterPro" id="IPR050464">
    <property type="entry name" value="Zeta_carotene_desat/Oxidored"/>
</dbReference>
<dbReference type="Proteomes" id="UP001211005">
    <property type="component" value="Chromosome"/>
</dbReference>
<sequence>MPKKVVILGGGVAGMSAAHELIERGFAVEIYERQPHYVGGKARSVDVPDSATPGHQPLPGEHGFRFFPGFYRHITDTMKRIPYGQNRQGVFDNLVPTQRVMMARTGKPPVAAPVNFPKTRADWQALLDGLLHADTGLTDADKKLFADRVWQLLTSSYERRQQSYERVAWWQYMSTDQQCGTRQPCPYELYCVGGLTHSLVAAQPQLMSTKTGGDILLQLLLLMANPGAHTDRVLNGPTNDVWLNPWLQYLKSKGVVYHHNQLTTALHCDPATRLISGATLLDLETHQTRTVQADYYLAAVPLERMAKLISPDMVKLDPTLGFVEHLSNPHLHTLNWMNGVQFYLREDVQLTKGHVICIDSPWAITVISQPQFWPGFPMSGYGDGQAKGLLSVDVSNWFAEGVLDWPLEDGTTGRKQACDCTLDEIVKEVWAQLEQSLNTPGLPPLLGPDLLLRAYVDADIRPERLSAPAQALDVPTRSGHNDEPLLVNTANSWSLRPEASTGIANLFLAADYVRTNTDLATMEGANEAARRAVNGIIAASGAKVPTCRIWELHEPGVLAVLRWLDRRRFAQGLPWTNEVPWLGRALHRLNYLFHQFRRFK</sequence>
<dbReference type="Pfam" id="PF13450">
    <property type="entry name" value="NAD_binding_8"/>
    <property type="match status" value="1"/>
</dbReference>
<proteinExistence type="predicted"/>
<dbReference type="PANTHER" id="PTHR42923">
    <property type="entry name" value="PROTOPORPHYRINOGEN OXIDASE"/>
    <property type="match status" value="1"/>
</dbReference>
<evidence type="ECO:0000313" key="2">
    <source>
        <dbReference type="Proteomes" id="UP001211005"/>
    </source>
</evidence>
<accession>A0ABY7LQH5</accession>
<dbReference type="EMBL" id="CP114767">
    <property type="protein sequence ID" value="WBA40965.1"/>
    <property type="molecule type" value="Genomic_DNA"/>
</dbReference>
<dbReference type="Gene3D" id="3.50.50.60">
    <property type="entry name" value="FAD/NAD(P)-binding domain"/>
    <property type="match status" value="1"/>
</dbReference>
<dbReference type="InterPro" id="IPR036188">
    <property type="entry name" value="FAD/NAD-bd_sf"/>
</dbReference>
<dbReference type="PANTHER" id="PTHR42923:SF46">
    <property type="entry name" value="AMINE OXIDASE"/>
    <property type="match status" value="1"/>
</dbReference>
<reference evidence="1 2" key="1">
    <citation type="submission" date="2022-12" db="EMBL/GenBank/DDBJ databases">
        <title>Hymenobacter canadensis sp. nov. isolated from lake water of the Cambridge Bay, Canada.</title>
        <authorList>
            <person name="Kim W.H."/>
            <person name="Lee Y.M."/>
        </authorList>
    </citation>
    <scope>NUCLEOTIDE SEQUENCE [LARGE SCALE GENOMIC DNA]</scope>
    <source>
        <strain evidence="1 2">PAMC 29467</strain>
    </source>
</reference>
<name>A0ABY7LQH5_9BACT</name>
<evidence type="ECO:0000313" key="1">
    <source>
        <dbReference type="EMBL" id="WBA40965.1"/>
    </source>
</evidence>
<dbReference type="SUPFAM" id="SSF51905">
    <property type="entry name" value="FAD/NAD(P)-binding domain"/>
    <property type="match status" value="1"/>
</dbReference>
<organism evidence="1 2">
    <name type="scientific">Hymenobacter canadensis</name>
    <dbReference type="NCBI Taxonomy" id="2999067"/>
    <lineage>
        <taxon>Bacteria</taxon>
        <taxon>Pseudomonadati</taxon>
        <taxon>Bacteroidota</taxon>
        <taxon>Cytophagia</taxon>
        <taxon>Cytophagales</taxon>
        <taxon>Hymenobacteraceae</taxon>
        <taxon>Hymenobacter</taxon>
    </lineage>
</organism>
<dbReference type="RefSeq" id="WP_269559051.1">
    <property type="nucleotide sequence ID" value="NZ_CP114767.1"/>
</dbReference>
<gene>
    <name evidence="1" type="ORF">O3303_14170</name>
</gene>
<keyword evidence="2" id="KW-1185">Reference proteome</keyword>
<protein>
    <submittedName>
        <fullName evidence="1">FAD-dependent oxidoreductase</fullName>
    </submittedName>
</protein>